<organism evidence="1 2">
    <name type="scientific">Thioclava dalianensis</name>
    <dbReference type="NCBI Taxonomy" id="1185766"/>
    <lineage>
        <taxon>Bacteria</taxon>
        <taxon>Pseudomonadati</taxon>
        <taxon>Pseudomonadota</taxon>
        <taxon>Alphaproteobacteria</taxon>
        <taxon>Rhodobacterales</taxon>
        <taxon>Paracoccaceae</taxon>
        <taxon>Thioclava</taxon>
    </lineage>
</organism>
<reference evidence="1 2" key="1">
    <citation type="submission" date="2014-03" db="EMBL/GenBank/DDBJ databases">
        <title>The draft genome sequence of Thioclava dalianensis DLFJ1-1.</title>
        <authorList>
            <person name="Lai Q."/>
            <person name="Shao Z."/>
        </authorList>
    </citation>
    <scope>NUCLEOTIDE SEQUENCE [LARGE SCALE GENOMIC DNA]</scope>
    <source>
        <strain evidence="1 2">DLFJ1-1</strain>
    </source>
</reference>
<gene>
    <name evidence="1" type="ORF">DL1_15150</name>
</gene>
<evidence type="ECO:0000313" key="2">
    <source>
        <dbReference type="Proteomes" id="UP000027725"/>
    </source>
</evidence>
<name>A0A074T8D5_9RHOB</name>
<protein>
    <submittedName>
        <fullName evidence="1">Uncharacterized protein</fullName>
    </submittedName>
</protein>
<dbReference type="AlphaFoldDB" id="A0A074T8D5"/>
<proteinExistence type="predicted"/>
<dbReference type="Proteomes" id="UP000027725">
    <property type="component" value="Unassembled WGS sequence"/>
</dbReference>
<dbReference type="EMBL" id="JHEH01000048">
    <property type="protein sequence ID" value="KEP68066.1"/>
    <property type="molecule type" value="Genomic_DNA"/>
</dbReference>
<accession>A0A074T8D5</accession>
<keyword evidence="2" id="KW-1185">Reference proteome</keyword>
<evidence type="ECO:0000313" key="1">
    <source>
        <dbReference type="EMBL" id="KEP68066.1"/>
    </source>
</evidence>
<comment type="caution">
    <text evidence="1">The sequence shown here is derived from an EMBL/GenBank/DDBJ whole genome shotgun (WGS) entry which is preliminary data.</text>
</comment>
<dbReference type="STRING" id="1185766.SAMN05216224_12214"/>
<sequence length="133" mass="14972">MILSELYTRADDFSFQIMAKGSSRFFVRVTSPKSSKTPIIFSDFILNPDDDYRAIEALHLLKGQGFPLAPAMKLVFQDIHPSYSDESDRSELVRRHDQIVAVVKDYAAQAGLSVENTLLDPKAGKFETVVLFE</sequence>